<comment type="caution">
    <text evidence="1">The sequence shown here is derived from an EMBL/GenBank/DDBJ whole genome shotgun (WGS) entry which is preliminary data.</text>
</comment>
<proteinExistence type="predicted"/>
<dbReference type="Proteomes" id="UP000620224">
    <property type="component" value="Unassembled WGS sequence"/>
</dbReference>
<dbReference type="EMBL" id="BMUE01000013">
    <property type="protein sequence ID" value="GGW69515.1"/>
    <property type="molecule type" value="Genomic_DNA"/>
</dbReference>
<accession>A0A918MSW9</accession>
<dbReference type="AlphaFoldDB" id="A0A918MSW9"/>
<evidence type="ECO:0000313" key="2">
    <source>
        <dbReference type="Proteomes" id="UP000620224"/>
    </source>
</evidence>
<gene>
    <name evidence="1" type="ORF">GCM10010503_53470</name>
</gene>
<reference evidence="1" key="2">
    <citation type="submission" date="2020-09" db="EMBL/GenBank/DDBJ databases">
        <authorList>
            <person name="Sun Q."/>
            <person name="Ohkuma M."/>
        </authorList>
    </citation>
    <scope>NUCLEOTIDE SEQUENCE</scope>
    <source>
        <strain evidence="1">JCM 4490</strain>
    </source>
</reference>
<reference evidence="1" key="1">
    <citation type="journal article" date="2014" name="Int. J. Syst. Evol. Microbiol.">
        <title>Complete genome sequence of Corynebacterium casei LMG S-19264T (=DSM 44701T), isolated from a smear-ripened cheese.</title>
        <authorList>
            <consortium name="US DOE Joint Genome Institute (JGI-PGF)"/>
            <person name="Walter F."/>
            <person name="Albersmeier A."/>
            <person name="Kalinowski J."/>
            <person name="Ruckert C."/>
        </authorList>
    </citation>
    <scope>NUCLEOTIDE SEQUENCE</scope>
    <source>
        <strain evidence="1">JCM 4490</strain>
    </source>
</reference>
<protein>
    <submittedName>
        <fullName evidence="1">Uncharacterized protein</fullName>
    </submittedName>
</protein>
<keyword evidence="2" id="KW-1185">Reference proteome</keyword>
<organism evidence="1 2">
    <name type="scientific">Streptomyces lucensis JCM 4490</name>
    <dbReference type="NCBI Taxonomy" id="1306176"/>
    <lineage>
        <taxon>Bacteria</taxon>
        <taxon>Bacillati</taxon>
        <taxon>Actinomycetota</taxon>
        <taxon>Actinomycetes</taxon>
        <taxon>Kitasatosporales</taxon>
        <taxon>Streptomycetaceae</taxon>
        <taxon>Streptomyces</taxon>
    </lineage>
</organism>
<name>A0A918MSW9_9ACTN</name>
<sequence length="139" mass="15558">MRQGRGAHERGANAVGTMVSVRGWLQCDDAQLARIKEIVAADDPERTYSGGWAFPARQYNNVSWAFYGGDIRAASLDWFEERLRQIALIPASCRDDEYDERPRGLFLVSHDVDGMSEWRVHDGGLVTGPPGGDYHYLDA</sequence>
<evidence type="ECO:0000313" key="1">
    <source>
        <dbReference type="EMBL" id="GGW69515.1"/>
    </source>
</evidence>